<proteinExistence type="predicted"/>
<name>A0A0D8J340_9FIRM</name>
<gene>
    <name evidence="1" type="ORF">TQ39_02985</name>
</gene>
<protein>
    <submittedName>
        <fullName evidence="1">Uncharacterized protein</fullName>
    </submittedName>
</protein>
<dbReference type="EMBL" id="JXXK01000002">
    <property type="protein sequence ID" value="KJF41184.1"/>
    <property type="molecule type" value="Genomic_DNA"/>
</dbReference>
<reference evidence="1" key="1">
    <citation type="submission" date="2015-02" db="EMBL/GenBank/DDBJ databases">
        <title>A novel member of the family Ruminococcaceae isolated from human feces.</title>
        <authorList>
            <person name="Shkoporov A.N."/>
            <person name="Chaplin A.V."/>
            <person name="Motuzova O.V."/>
            <person name="Kafarskaia L.I."/>
            <person name="Khokhlova E.V."/>
            <person name="Efimov B.A."/>
        </authorList>
    </citation>
    <scope>NUCLEOTIDE SEQUENCE [LARGE SCALE GENOMIC DNA]</scope>
    <source>
        <strain evidence="1">585-1</strain>
    </source>
</reference>
<keyword evidence="2" id="KW-1185">Reference proteome</keyword>
<dbReference type="Proteomes" id="UP000032483">
    <property type="component" value="Unassembled WGS sequence"/>
</dbReference>
<accession>A0A0D8J340</accession>
<dbReference type="AlphaFoldDB" id="A0A0D8J340"/>
<evidence type="ECO:0000313" key="2">
    <source>
        <dbReference type="Proteomes" id="UP000032483"/>
    </source>
</evidence>
<sequence>MLYCDYDTYSAMGGTMSAEQYGLWGPRASRKIDELTLGRAEGHAADLETELADACAQMADAMLQQSNARSRSAGGLLTAASNDGYSESYAAVGAAGRAAAGALYDILSDSLGTDPYGLLYRGCC</sequence>
<organism evidence="1 2">
    <name type="scientific">Ruthenibacterium lactatiformans</name>
    <dbReference type="NCBI Taxonomy" id="1550024"/>
    <lineage>
        <taxon>Bacteria</taxon>
        <taxon>Bacillati</taxon>
        <taxon>Bacillota</taxon>
        <taxon>Clostridia</taxon>
        <taxon>Eubacteriales</taxon>
        <taxon>Oscillospiraceae</taxon>
        <taxon>Ruthenibacterium</taxon>
    </lineage>
</organism>
<dbReference type="RefSeq" id="WP_050004498.1">
    <property type="nucleotide sequence ID" value="NZ_JXXK01000002.1"/>
</dbReference>
<dbReference type="GeneID" id="42855601"/>
<comment type="caution">
    <text evidence="1">The sequence shown here is derived from an EMBL/GenBank/DDBJ whole genome shotgun (WGS) entry which is preliminary data.</text>
</comment>
<evidence type="ECO:0000313" key="1">
    <source>
        <dbReference type="EMBL" id="KJF41184.1"/>
    </source>
</evidence>